<name>A0A085NK43_9BILA</name>
<dbReference type="AlphaFoldDB" id="A0A085NK43"/>
<dbReference type="EMBL" id="KL367492">
    <property type="protein sequence ID" value="KFD69839.1"/>
    <property type="molecule type" value="Genomic_DNA"/>
</dbReference>
<reference evidence="2 3" key="1">
    <citation type="journal article" date="2014" name="Nat. Genet.">
        <title>Genome and transcriptome of the porcine whipworm Trichuris suis.</title>
        <authorList>
            <person name="Jex A.R."/>
            <person name="Nejsum P."/>
            <person name="Schwarz E.M."/>
            <person name="Hu L."/>
            <person name="Young N.D."/>
            <person name="Hall R.S."/>
            <person name="Korhonen P.K."/>
            <person name="Liao S."/>
            <person name="Thamsborg S."/>
            <person name="Xia J."/>
            <person name="Xu P."/>
            <person name="Wang S."/>
            <person name="Scheerlinck J.P."/>
            <person name="Hofmann A."/>
            <person name="Sternberg P.W."/>
            <person name="Wang J."/>
            <person name="Gasser R.B."/>
        </authorList>
    </citation>
    <scope>NUCLEOTIDE SEQUENCE [LARGE SCALE GENOMIC DNA]</scope>
    <source>
        <strain evidence="2">DCEP-RM93F</strain>
        <strain evidence="1">DCEP-RM93M</strain>
    </source>
</reference>
<dbReference type="Proteomes" id="UP000030764">
    <property type="component" value="Unassembled WGS sequence"/>
</dbReference>
<keyword evidence="3" id="KW-1185">Reference proteome</keyword>
<proteinExistence type="predicted"/>
<dbReference type="Proteomes" id="UP000030758">
    <property type="component" value="Unassembled WGS sequence"/>
</dbReference>
<gene>
    <name evidence="1" type="ORF">M513_06137</name>
    <name evidence="2" type="ORF">M514_06137</name>
</gene>
<sequence>MRFPNVHLVELVMRIFSHVSSRRCFIEMTKRDVSVQVDSFYENLSLEDLRRCCFLEDKTVQSAISRTIVHRTEMASYDLAFLSGIFDGVPLSMLKSHVMMIFAAISSQARRGLKLVRENATLPAPISVRNSMSVDTLIMVQEVMTILKNAQLCLHRIKKVSEFADELDVDLLYIEFEQAVWLSQAENAPAGH</sequence>
<dbReference type="EMBL" id="KL363221">
    <property type="protein sequence ID" value="KFD53021.1"/>
    <property type="molecule type" value="Genomic_DNA"/>
</dbReference>
<evidence type="ECO:0000313" key="1">
    <source>
        <dbReference type="EMBL" id="KFD53021.1"/>
    </source>
</evidence>
<organism evidence="2">
    <name type="scientific">Trichuris suis</name>
    <name type="common">pig whipworm</name>
    <dbReference type="NCBI Taxonomy" id="68888"/>
    <lineage>
        <taxon>Eukaryota</taxon>
        <taxon>Metazoa</taxon>
        <taxon>Ecdysozoa</taxon>
        <taxon>Nematoda</taxon>
        <taxon>Enoplea</taxon>
        <taxon>Dorylaimia</taxon>
        <taxon>Trichinellida</taxon>
        <taxon>Trichuridae</taxon>
        <taxon>Trichuris</taxon>
    </lineage>
</organism>
<evidence type="ECO:0000313" key="3">
    <source>
        <dbReference type="Proteomes" id="UP000030764"/>
    </source>
</evidence>
<accession>A0A085NK43</accession>
<protein>
    <submittedName>
        <fullName evidence="2">Uncharacterized protein</fullName>
    </submittedName>
</protein>
<evidence type="ECO:0000313" key="2">
    <source>
        <dbReference type="EMBL" id="KFD69839.1"/>
    </source>
</evidence>